<accession>A0AAW0GDE1</accession>
<dbReference type="GO" id="GO:0005739">
    <property type="term" value="C:mitochondrion"/>
    <property type="evidence" value="ECO:0007669"/>
    <property type="project" value="TreeGrafter"/>
</dbReference>
<evidence type="ECO:0000313" key="4">
    <source>
        <dbReference type="EMBL" id="KAK7690941.1"/>
    </source>
</evidence>
<evidence type="ECO:0000313" key="5">
    <source>
        <dbReference type="Proteomes" id="UP001385951"/>
    </source>
</evidence>
<dbReference type="SUPFAM" id="SSF53474">
    <property type="entry name" value="alpha/beta-Hydrolases"/>
    <property type="match status" value="1"/>
</dbReference>
<dbReference type="PANTHER" id="PTHR46118:SF4">
    <property type="entry name" value="PROTEIN ABHD11"/>
    <property type="match status" value="1"/>
</dbReference>
<dbReference type="AlphaFoldDB" id="A0AAW0GDE1"/>
<dbReference type="Proteomes" id="UP001385951">
    <property type="component" value="Unassembled WGS sequence"/>
</dbReference>
<gene>
    <name evidence="4" type="ORF">QCA50_006044</name>
</gene>
<dbReference type="InterPro" id="IPR000073">
    <property type="entry name" value="AB_hydrolase_1"/>
</dbReference>
<evidence type="ECO:0000256" key="2">
    <source>
        <dbReference type="ARBA" id="ARBA00022801"/>
    </source>
</evidence>
<dbReference type="Pfam" id="PF00561">
    <property type="entry name" value="Abhydrolase_1"/>
    <property type="match status" value="1"/>
</dbReference>
<dbReference type="InterPro" id="IPR029058">
    <property type="entry name" value="AB_hydrolase_fold"/>
</dbReference>
<dbReference type="Gene3D" id="3.40.50.1820">
    <property type="entry name" value="alpha/beta hydrolase"/>
    <property type="match status" value="1"/>
</dbReference>
<sequence length="170" mass="18757">MTYSAMAADVLAFCKKHGFEEISLLGHSMGGKVAMTVALDPKLPSNLLKHLIVADIAPSRGAMSPEFQGYVEAMKKIEQSQVTSRQEAQKLLAPYESDPMTRAFLLTNLAPHHGHDPVKFRVPLDIIGDAIPEIGHFPYEPGERVWEGPTLFIKGTKSRFAYITILMCSC</sequence>
<proteinExistence type="inferred from homology"/>
<dbReference type="PANTHER" id="PTHR46118">
    <property type="entry name" value="PROTEIN ABHD11"/>
    <property type="match status" value="1"/>
</dbReference>
<dbReference type="GO" id="GO:0052689">
    <property type="term" value="F:carboxylic ester hydrolase activity"/>
    <property type="evidence" value="ECO:0007669"/>
    <property type="project" value="TreeGrafter"/>
</dbReference>
<feature type="domain" description="AB hydrolase-1" evidence="3">
    <location>
        <begin position="4"/>
        <end position="108"/>
    </location>
</feature>
<comment type="similarity">
    <text evidence="1">Belongs to the AB hydrolase superfamily.</text>
</comment>
<evidence type="ECO:0000256" key="1">
    <source>
        <dbReference type="ARBA" id="ARBA00008645"/>
    </source>
</evidence>
<organism evidence="4 5">
    <name type="scientific">Cerrena zonata</name>
    <dbReference type="NCBI Taxonomy" id="2478898"/>
    <lineage>
        <taxon>Eukaryota</taxon>
        <taxon>Fungi</taxon>
        <taxon>Dikarya</taxon>
        <taxon>Basidiomycota</taxon>
        <taxon>Agaricomycotina</taxon>
        <taxon>Agaricomycetes</taxon>
        <taxon>Polyporales</taxon>
        <taxon>Cerrenaceae</taxon>
        <taxon>Cerrena</taxon>
    </lineage>
</organism>
<keyword evidence="2" id="KW-0378">Hydrolase</keyword>
<dbReference type="EMBL" id="JASBNA010000006">
    <property type="protein sequence ID" value="KAK7690941.1"/>
    <property type="molecule type" value="Genomic_DNA"/>
</dbReference>
<reference evidence="4 5" key="1">
    <citation type="submission" date="2022-09" db="EMBL/GenBank/DDBJ databases">
        <authorList>
            <person name="Palmer J.M."/>
        </authorList>
    </citation>
    <scope>NUCLEOTIDE SEQUENCE [LARGE SCALE GENOMIC DNA]</scope>
    <source>
        <strain evidence="4 5">DSM 7382</strain>
    </source>
</reference>
<name>A0AAW0GDE1_9APHY</name>
<evidence type="ECO:0000259" key="3">
    <source>
        <dbReference type="Pfam" id="PF00561"/>
    </source>
</evidence>
<comment type="caution">
    <text evidence="4">The sequence shown here is derived from an EMBL/GenBank/DDBJ whole genome shotgun (WGS) entry which is preliminary data.</text>
</comment>
<protein>
    <recommendedName>
        <fullName evidence="3">AB hydrolase-1 domain-containing protein</fullName>
    </recommendedName>
</protein>
<keyword evidence="5" id="KW-1185">Reference proteome</keyword>